<accession>A0AAV4D5S5</accession>
<dbReference type="Proteomes" id="UP000735302">
    <property type="component" value="Unassembled WGS sequence"/>
</dbReference>
<reference evidence="1 2" key="1">
    <citation type="journal article" date="2021" name="Elife">
        <title>Chloroplast acquisition without the gene transfer in kleptoplastic sea slugs, Plakobranchus ocellatus.</title>
        <authorList>
            <person name="Maeda T."/>
            <person name="Takahashi S."/>
            <person name="Yoshida T."/>
            <person name="Shimamura S."/>
            <person name="Takaki Y."/>
            <person name="Nagai Y."/>
            <person name="Toyoda A."/>
            <person name="Suzuki Y."/>
            <person name="Arimoto A."/>
            <person name="Ishii H."/>
            <person name="Satoh N."/>
            <person name="Nishiyama T."/>
            <person name="Hasebe M."/>
            <person name="Maruyama T."/>
            <person name="Minagawa J."/>
            <person name="Obokata J."/>
            <person name="Shigenobu S."/>
        </authorList>
    </citation>
    <scope>NUCLEOTIDE SEQUENCE [LARGE SCALE GENOMIC DNA]</scope>
</reference>
<evidence type="ECO:0000313" key="2">
    <source>
        <dbReference type="Proteomes" id="UP000735302"/>
    </source>
</evidence>
<organism evidence="1 2">
    <name type="scientific">Plakobranchus ocellatus</name>
    <dbReference type="NCBI Taxonomy" id="259542"/>
    <lineage>
        <taxon>Eukaryota</taxon>
        <taxon>Metazoa</taxon>
        <taxon>Spiralia</taxon>
        <taxon>Lophotrochozoa</taxon>
        <taxon>Mollusca</taxon>
        <taxon>Gastropoda</taxon>
        <taxon>Heterobranchia</taxon>
        <taxon>Euthyneura</taxon>
        <taxon>Panpulmonata</taxon>
        <taxon>Sacoglossa</taxon>
        <taxon>Placobranchoidea</taxon>
        <taxon>Plakobranchidae</taxon>
        <taxon>Plakobranchus</taxon>
    </lineage>
</organism>
<keyword evidence="2" id="KW-1185">Reference proteome</keyword>
<name>A0AAV4D5S5_9GAST</name>
<proteinExistence type="predicted"/>
<protein>
    <submittedName>
        <fullName evidence="1">Uncharacterized protein</fullName>
    </submittedName>
</protein>
<evidence type="ECO:0000313" key="1">
    <source>
        <dbReference type="EMBL" id="GFO39549.1"/>
    </source>
</evidence>
<dbReference type="AlphaFoldDB" id="A0AAV4D5S5"/>
<gene>
    <name evidence="1" type="ORF">PoB_006605400</name>
</gene>
<dbReference type="EMBL" id="BLXT01007498">
    <property type="protein sequence ID" value="GFO39549.1"/>
    <property type="molecule type" value="Genomic_DNA"/>
</dbReference>
<sequence length="83" mass="9351">MSVPDKAPKEVSQKMIRTLHQRVSNNTTISTLNIAEMARFSLKMCGDMVAKGIPYLLKYLQGLLCHWFDPRHRHSGPTVGLNA</sequence>
<comment type="caution">
    <text evidence="1">The sequence shown here is derived from an EMBL/GenBank/DDBJ whole genome shotgun (WGS) entry which is preliminary data.</text>
</comment>